<sequence length="339" mass="37906">MPGAGGIFLAAHQPTNHPSHLTTPYRLFRSCPDESALIASCNRANANFHDTHAKLATNALAGIRHIVVYLNFNVSLWQRNEAKEYAEIQTVPSPALSAPYILAKTILHKKVEINLLWDALMAAEIDKPGMHEGLTSILGDLTAISRQVKQHSSRLGAVVKPSITLMNRSISAIQDTLTCQSPRQVKKYQEQYLQDTSELMGTLSQLVCDLQMRGLRNIVSCWRANHAVHLDSSRIMIVGTKAPRKEMIEITCFQTLYEEAGIVEAEHKGYVMYVESPAKQMSTIQIRDLISDYGKHLLNKKIGKRILGDELAMEEDVLGKYAQSSIDRLRKEGCPYKPQ</sequence>
<reference evidence="1 2" key="1">
    <citation type="submission" date="2015-11" db="EMBL/GenBank/DDBJ databases">
        <title>Genomic analysis of 38 Legionella species identifies large and diverse effector repertoires.</title>
        <authorList>
            <person name="Burstein D."/>
            <person name="Amaro F."/>
            <person name="Zusman T."/>
            <person name="Lifshitz Z."/>
            <person name="Cohen O."/>
            <person name="Gilbert J.A."/>
            <person name="Pupko T."/>
            <person name="Shuman H.A."/>
            <person name="Segal G."/>
        </authorList>
    </citation>
    <scope>NUCLEOTIDE SEQUENCE [LARGE SCALE GENOMIC DNA]</scope>
    <source>
        <strain evidence="1 2">Oak Ridge-10</strain>
    </source>
</reference>
<accession>A0A0W0WY43</accession>
<dbReference type="AlphaFoldDB" id="A0A0W0WY43"/>
<dbReference type="RefSeq" id="WP_058388957.1">
    <property type="nucleotide sequence ID" value="NZ_LCUA01000019.1"/>
</dbReference>
<comment type="caution">
    <text evidence="1">The sequence shown here is derived from an EMBL/GenBank/DDBJ whole genome shotgun (WGS) entry which is preliminary data.</text>
</comment>
<dbReference type="Proteomes" id="UP000054858">
    <property type="component" value="Unassembled WGS sequence"/>
</dbReference>
<evidence type="ECO:0000313" key="1">
    <source>
        <dbReference type="EMBL" id="KTD37216.1"/>
    </source>
</evidence>
<dbReference type="PATRIC" id="fig|29423.5.peg.2470"/>
<proteinExistence type="predicted"/>
<organism evidence="1 2">
    <name type="scientific">Legionella oakridgensis</name>
    <dbReference type="NCBI Taxonomy" id="29423"/>
    <lineage>
        <taxon>Bacteria</taxon>
        <taxon>Pseudomonadati</taxon>
        <taxon>Pseudomonadota</taxon>
        <taxon>Gammaproteobacteria</taxon>
        <taxon>Legionellales</taxon>
        <taxon>Legionellaceae</taxon>
        <taxon>Legionella</taxon>
    </lineage>
</organism>
<gene>
    <name evidence="1" type="ORF">Loak_2352</name>
</gene>
<name>A0A0W0WY43_9GAMM</name>
<evidence type="ECO:0000313" key="2">
    <source>
        <dbReference type="Proteomes" id="UP000054858"/>
    </source>
</evidence>
<dbReference type="EMBL" id="LNYP01000031">
    <property type="protein sequence ID" value="KTD37216.1"/>
    <property type="molecule type" value="Genomic_DNA"/>
</dbReference>
<protein>
    <submittedName>
        <fullName evidence="1">Uncharacterized protein</fullName>
    </submittedName>
</protein>